<evidence type="ECO:0000313" key="2">
    <source>
        <dbReference type="Proteomes" id="UP000293846"/>
    </source>
</evidence>
<dbReference type="PROSITE" id="PS51257">
    <property type="entry name" value="PROKAR_LIPOPROTEIN"/>
    <property type="match status" value="1"/>
</dbReference>
<dbReference type="EMBL" id="SJTH01000046">
    <property type="protein sequence ID" value="TCJ01895.1"/>
    <property type="molecule type" value="Genomic_DNA"/>
</dbReference>
<dbReference type="RefSeq" id="WP_131238142.1">
    <property type="nucleotide sequence ID" value="NZ_SJTH01000046.1"/>
</dbReference>
<keyword evidence="2" id="KW-1185">Reference proteome</keyword>
<sequence length="91" mass="10361">MKRIVFSFSLSLILVMSSCNNYSEPKISEEEAESIVLKEHTKNMGKVEVISVRHKGNEYIVKWENKENCENGTDFIDDQDGTITKGETTIC</sequence>
<gene>
    <name evidence="1" type="ORF">E0Y62_21800</name>
</gene>
<evidence type="ECO:0000313" key="1">
    <source>
        <dbReference type="EMBL" id="TCJ01895.1"/>
    </source>
</evidence>
<reference evidence="1 2" key="1">
    <citation type="submission" date="2019-03" db="EMBL/GenBank/DDBJ databases">
        <authorList>
            <person name="Jensen L."/>
            <person name="Storgaard J."/>
            <person name="Sulaj E."/>
            <person name="Schramm A."/>
            <person name="Marshall I.P.G."/>
        </authorList>
    </citation>
    <scope>NUCLEOTIDE SEQUENCE [LARGE SCALE GENOMIC DNA]</scope>
    <source>
        <strain evidence="1 2">2017H2G3</strain>
    </source>
</reference>
<evidence type="ECO:0008006" key="3">
    <source>
        <dbReference type="Google" id="ProtNLM"/>
    </source>
</evidence>
<comment type="caution">
    <text evidence="1">The sequence shown here is derived from an EMBL/GenBank/DDBJ whole genome shotgun (WGS) entry which is preliminary data.</text>
</comment>
<dbReference type="Proteomes" id="UP000293846">
    <property type="component" value="Unassembled WGS sequence"/>
</dbReference>
<protein>
    <recommendedName>
        <fullName evidence="3">PepSY domain-containing protein</fullName>
    </recommendedName>
</protein>
<name>A0A4R1APP8_9BACI</name>
<proteinExistence type="predicted"/>
<dbReference type="OrthoDB" id="2428465at2"/>
<accession>A0A4R1APP8</accession>
<dbReference type="AlphaFoldDB" id="A0A4R1APP8"/>
<organism evidence="1 2">
    <name type="scientific">Cytobacillus praedii</name>
    <dbReference type="NCBI Taxonomy" id="1742358"/>
    <lineage>
        <taxon>Bacteria</taxon>
        <taxon>Bacillati</taxon>
        <taxon>Bacillota</taxon>
        <taxon>Bacilli</taxon>
        <taxon>Bacillales</taxon>
        <taxon>Bacillaceae</taxon>
        <taxon>Cytobacillus</taxon>
    </lineage>
</organism>